<dbReference type="Proteomes" id="UP000094578">
    <property type="component" value="Unassembled WGS sequence"/>
</dbReference>
<proteinExistence type="predicted"/>
<dbReference type="AlphaFoldDB" id="A0A1E3L2B3"/>
<feature type="transmembrane region" description="Helical" evidence="1">
    <location>
        <begin position="33"/>
        <end position="51"/>
    </location>
</feature>
<accession>A0A1E3L2B3</accession>
<protein>
    <submittedName>
        <fullName evidence="2">Uncharacterized protein</fullName>
    </submittedName>
</protein>
<keyword evidence="1" id="KW-0812">Transmembrane</keyword>
<keyword evidence="1" id="KW-0472">Membrane</keyword>
<evidence type="ECO:0000313" key="3">
    <source>
        <dbReference type="Proteomes" id="UP000094578"/>
    </source>
</evidence>
<dbReference type="RefSeq" id="WP_069328705.1">
    <property type="nucleotide sequence ID" value="NZ_MDER01000061.1"/>
</dbReference>
<reference evidence="2 3" key="1">
    <citation type="submission" date="2016-08" db="EMBL/GenBank/DDBJ databases">
        <title>Genome sequencing of Paenibacillus sp. TI45-13ar, isolated from Korean traditional nuruk.</title>
        <authorList>
            <person name="Kim S.-J."/>
        </authorList>
    </citation>
    <scope>NUCLEOTIDE SEQUENCE [LARGE SCALE GENOMIC DNA]</scope>
    <source>
        <strain evidence="2 3">TI45-13ar</strain>
    </source>
</reference>
<name>A0A1E3L2B3_9BACL</name>
<feature type="transmembrane region" description="Helical" evidence="1">
    <location>
        <begin position="63"/>
        <end position="82"/>
    </location>
</feature>
<dbReference type="SUPFAM" id="SSF103473">
    <property type="entry name" value="MFS general substrate transporter"/>
    <property type="match status" value="1"/>
</dbReference>
<dbReference type="InterPro" id="IPR036259">
    <property type="entry name" value="MFS_trans_sf"/>
</dbReference>
<keyword evidence="3" id="KW-1185">Reference proteome</keyword>
<feature type="transmembrane region" description="Helical" evidence="1">
    <location>
        <begin position="7"/>
        <end position="27"/>
    </location>
</feature>
<sequence>MNINKSKIFFPVVALIIWVILIILFGLISHFSLAGFCLIIHGLCILIYDSVNIENSKGYNSQMIASIIGFIVSFINAFNAFYLEFQGLLIKLFVALFSVACIYVFFKLYKEVLNKKQHKRNPPI</sequence>
<evidence type="ECO:0000256" key="1">
    <source>
        <dbReference type="SAM" id="Phobius"/>
    </source>
</evidence>
<gene>
    <name evidence="2" type="ORF">PTI45_03314</name>
</gene>
<dbReference type="EMBL" id="MDER01000061">
    <property type="protein sequence ID" value="ODP27305.1"/>
    <property type="molecule type" value="Genomic_DNA"/>
</dbReference>
<keyword evidence="1" id="KW-1133">Transmembrane helix</keyword>
<evidence type="ECO:0000313" key="2">
    <source>
        <dbReference type="EMBL" id="ODP27305.1"/>
    </source>
</evidence>
<comment type="caution">
    <text evidence="2">The sequence shown here is derived from an EMBL/GenBank/DDBJ whole genome shotgun (WGS) entry which is preliminary data.</text>
</comment>
<organism evidence="2 3">
    <name type="scientific">Paenibacillus nuruki</name>
    <dbReference type="NCBI Taxonomy" id="1886670"/>
    <lineage>
        <taxon>Bacteria</taxon>
        <taxon>Bacillati</taxon>
        <taxon>Bacillota</taxon>
        <taxon>Bacilli</taxon>
        <taxon>Bacillales</taxon>
        <taxon>Paenibacillaceae</taxon>
        <taxon>Paenibacillus</taxon>
    </lineage>
</organism>
<feature type="transmembrane region" description="Helical" evidence="1">
    <location>
        <begin position="88"/>
        <end position="109"/>
    </location>
</feature>